<evidence type="ECO:0000256" key="7">
    <source>
        <dbReference type="ARBA" id="ARBA00038093"/>
    </source>
</evidence>
<feature type="binding site" evidence="8">
    <location>
        <position position="103"/>
    </location>
    <ligand>
        <name>Mg(2+)</name>
        <dbReference type="ChEBI" id="CHEBI:18420"/>
    </ligand>
</feature>
<evidence type="ECO:0000256" key="1">
    <source>
        <dbReference type="ARBA" id="ARBA00001946"/>
    </source>
</evidence>
<feature type="binding site" evidence="8">
    <location>
        <position position="14"/>
    </location>
    <ligand>
        <name>Mg(2+)</name>
        <dbReference type="ChEBI" id="CHEBI:18420"/>
    </ligand>
</feature>
<dbReference type="AlphaFoldDB" id="A0A2G5PAN1"/>
<dbReference type="HAMAP" id="MF_00265">
    <property type="entry name" value="VapC_Nob1"/>
    <property type="match status" value="1"/>
</dbReference>
<dbReference type="RefSeq" id="WP_090585471.1">
    <property type="nucleotide sequence ID" value="NZ_CP104302.1"/>
</dbReference>
<dbReference type="Gene3D" id="3.40.50.1010">
    <property type="entry name" value="5'-nuclease"/>
    <property type="match status" value="1"/>
</dbReference>
<comment type="cofactor">
    <cofactor evidence="1 8">
        <name>Mg(2+)</name>
        <dbReference type="ChEBI" id="CHEBI:18420"/>
    </cofactor>
</comment>
<protein>
    <recommendedName>
        <fullName evidence="8">Ribonuclease VapC</fullName>
        <shortName evidence="8">RNase VapC</shortName>
        <ecNumber evidence="8">3.1.-.-</ecNumber>
    </recommendedName>
    <alternativeName>
        <fullName evidence="8">Toxin VapC</fullName>
    </alternativeName>
</protein>
<dbReference type="SUPFAM" id="SSF88723">
    <property type="entry name" value="PIN domain-like"/>
    <property type="match status" value="1"/>
</dbReference>
<dbReference type="InterPro" id="IPR002716">
    <property type="entry name" value="PIN_dom"/>
</dbReference>
<name>A0A2G5PAN1_9MYCO</name>
<gene>
    <name evidence="8" type="primary">vapC</name>
    <name evidence="10" type="ORF">CQY22_011315</name>
</gene>
<dbReference type="CDD" id="cd18732">
    <property type="entry name" value="PIN_MtVapC4-C5_like"/>
    <property type="match status" value="1"/>
</dbReference>
<dbReference type="Proteomes" id="UP000230551">
    <property type="component" value="Unassembled WGS sequence"/>
</dbReference>
<dbReference type="GO" id="GO:0090729">
    <property type="term" value="F:toxin activity"/>
    <property type="evidence" value="ECO:0007669"/>
    <property type="project" value="UniProtKB-KW"/>
</dbReference>
<dbReference type="GO" id="GO:0000287">
    <property type="term" value="F:magnesium ion binding"/>
    <property type="evidence" value="ECO:0007669"/>
    <property type="project" value="UniProtKB-UniRule"/>
</dbReference>
<dbReference type="EMBL" id="PDCN02000013">
    <property type="protein sequence ID" value="PIB74944.1"/>
    <property type="molecule type" value="Genomic_DNA"/>
</dbReference>
<dbReference type="GO" id="GO:0004540">
    <property type="term" value="F:RNA nuclease activity"/>
    <property type="evidence" value="ECO:0007669"/>
    <property type="project" value="InterPro"/>
</dbReference>
<dbReference type="STRING" id="85968.GCA_900073015_00467"/>
<evidence type="ECO:0000256" key="6">
    <source>
        <dbReference type="ARBA" id="ARBA00022842"/>
    </source>
</evidence>
<keyword evidence="8" id="KW-0800">Toxin</keyword>
<keyword evidence="5 8" id="KW-0378">Hydrolase</keyword>
<comment type="similarity">
    <text evidence="7 8">Belongs to the PINc/VapC protein family.</text>
</comment>
<evidence type="ECO:0000256" key="3">
    <source>
        <dbReference type="ARBA" id="ARBA00022722"/>
    </source>
</evidence>
<keyword evidence="4 8" id="KW-0479">Metal-binding</keyword>
<comment type="function">
    <text evidence="8">Toxic component of a toxin-antitoxin (TA) system. An RNase.</text>
</comment>
<dbReference type="PANTHER" id="PTHR33653">
    <property type="entry name" value="RIBONUCLEASE VAPC2"/>
    <property type="match status" value="1"/>
</dbReference>
<evidence type="ECO:0000313" key="10">
    <source>
        <dbReference type="EMBL" id="PIB74944.1"/>
    </source>
</evidence>
<evidence type="ECO:0000256" key="8">
    <source>
        <dbReference type="HAMAP-Rule" id="MF_00265"/>
    </source>
</evidence>
<evidence type="ECO:0000259" key="9">
    <source>
        <dbReference type="Pfam" id="PF01850"/>
    </source>
</evidence>
<dbReference type="GO" id="GO:0016787">
    <property type="term" value="F:hydrolase activity"/>
    <property type="evidence" value="ECO:0007669"/>
    <property type="project" value="UniProtKB-KW"/>
</dbReference>
<reference evidence="10 11" key="1">
    <citation type="journal article" date="2017" name="Infect. Genet. Evol.">
        <title>The new phylogeny of the genus Mycobacterium: The old and the news.</title>
        <authorList>
            <person name="Tortoli E."/>
            <person name="Fedrizzi T."/>
            <person name="Meehan C.J."/>
            <person name="Trovato A."/>
            <person name="Grottola A."/>
            <person name="Giacobazzi E."/>
            <person name="Serpini G.F."/>
            <person name="Tagliazucchi S."/>
            <person name="Fabio A."/>
            <person name="Bettua C."/>
            <person name="Bertorelli R."/>
            <person name="Frascaro F."/>
            <person name="De Sanctis V."/>
            <person name="Pecorari M."/>
            <person name="Jousson O."/>
            <person name="Segata N."/>
            <person name="Cirillo D.M."/>
        </authorList>
    </citation>
    <scope>NUCLEOTIDE SEQUENCE [LARGE SCALE GENOMIC DNA]</scope>
    <source>
        <strain evidence="10 11">CIP1034565</strain>
    </source>
</reference>
<keyword evidence="11" id="KW-1185">Reference proteome</keyword>
<keyword evidence="3 8" id="KW-0540">Nuclease</keyword>
<dbReference type="PANTHER" id="PTHR33653:SF1">
    <property type="entry name" value="RIBONUCLEASE VAPC2"/>
    <property type="match status" value="1"/>
</dbReference>
<keyword evidence="2 8" id="KW-1277">Toxin-antitoxin system</keyword>
<evidence type="ECO:0000256" key="4">
    <source>
        <dbReference type="ARBA" id="ARBA00022723"/>
    </source>
</evidence>
<keyword evidence="6 8" id="KW-0460">Magnesium</keyword>
<feature type="domain" description="PIN" evidence="9">
    <location>
        <begin position="12"/>
        <end position="129"/>
    </location>
</feature>
<sequence length="140" mass="14929">MGDDPHVAGAGLVDTNIVIQYSRLSQKLLPATIAVSTVTLAELAAGVHAVSDAVERAMRVELLQRVESSFEPIPFDVDAARAYGLVAAAVREVGRSPWARVADQMIAAVAIAARLPLYTTNPKDFEGLDRILEVVPVARP</sequence>
<dbReference type="Pfam" id="PF01850">
    <property type="entry name" value="PIN"/>
    <property type="match status" value="1"/>
</dbReference>
<evidence type="ECO:0000256" key="5">
    <source>
        <dbReference type="ARBA" id="ARBA00022801"/>
    </source>
</evidence>
<dbReference type="OrthoDB" id="3257696at2"/>
<accession>A0A2G5PAN1</accession>
<proteinExistence type="inferred from homology"/>
<organism evidence="10 11">
    <name type="scientific">Mycolicibacterium brumae</name>
    <dbReference type="NCBI Taxonomy" id="85968"/>
    <lineage>
        <taxon>Bacteria</taxon>
        <taxon>Bacillati</taxon>
        <taxon>Actinomycetota</taxon>
        <taxon>Actinomycetes</taxon>
        <taxon>Mycobacteriales</taxon>
        <taxon>Mycobacteriaceae</taxon>
        <taxon>Mycolicibacterium</taxon>
    </lineage>
</organism>
<dbReference type="EC" id="3.1.-.-" evidence="8"/>
<dbReference type="InterPro" id="IPR050556">
    <property type="entry name" value="Type_II_TA_system_RNase"/>
</dbReference>
<dbReference type="InterPro" id="IPR029060">
    <property type="entry name" value="PIN-like_dom_sf"/>
</dbReference>
<dbReference type="InterPro" id="IPR022907">
    <property type="entry name" value="VapC_family"/>
</dbReference>
<comment type="caution">
    <text evidence="10">The sequence shown here is derived from an EMBL/GenBank/DDBJ whole genome shotgun (WGS) entry which is preliminary data.</text>
</comment>
<evidence type="ECO:0000313" key="11">
    <source>
        <dbReference type="Proteomes" id="UP000230551"/>
    </source>
</evidence>
<evidence type="ECO:0000256" key="2">
    <source>
        <dbReference type="ARBA" id="ARBA00022649"/>
    </source>
</evidence>